<dbReference type="AlphaFoldDB" id="F9F2C4"/>
<dbReference type="NCBIfam" id="TIGR00976">
    <property type="entry name" value="CocE_NonD"/>
    <property type="match status" value="1"/>
</dbReference>
<dbReference type="Pfam" id="PF02129">
    <property type="entry name" value="Peptidase_S15"/>
    <property type="match status" value="1"/>
</dbReference>
<comment type="caution">
    <text evidence="4">The sequence shown here is derived from an EMBL/GenBank/DDBJ whole genome shotgun (WGS) entry which is preliminary data.</text>
</comment>
<dbReference type="EMBL" id="AFQF01000146">
    <property type="protein sequence ID" value="EGU88935.1"/>
    <property type="molecule type" value="Genomic_DNA"/>
</dbReference>
<dbReference type="SMART" id="SM00939">
    <property type="entry name" value="PepX_C"/>
    <property type="match status" value="1"/>
</dbReference>
<dbReference type="OrthoDB" id="2578740at2759"/>
<name>F9F2C4_FUSOF</name>
<dbReference type="Gene3D" id="3.40.50.1820">
    <property type="entry name" value="alpha/beta hydrolase"/>
    <property type="match status" value="1"/>
</dbReference>
<dbReference type="InterPro" id="IPR029058">
    <property type="entry name" value="AB_hydrolase_fold"/>
</dbReference>
<protein>
    <recommendedName>
        <fullName evidence="3">Xaa-Pro dipeptidyl-peptidase C-terminal domain-containing protein</fullName>
    </recommendedName>
</protein>
<organism evidence="4">
    <name type="scientific">Fusarium oxysporum (strain Fo5176)</name>
    <name type="common">Fusarium vascular wilt</name>
    <dbReference type="NCBI Taxonomy" id="660025"/>
    <lineage>
        <taxon>Eukaryota</taxon>
        <taxon>Fungi</taxon>
        <taxon>Dikarya</taxon>
        <taxon>Ascomycota</taxon>
        <taxon>Pezizomycotina</taxon>
        <taxon>Sordariomycetes</taxon>
        <taxon>Hypocreomycetidae</taxon>
        <taxon>Hypocreales</taxon>
        <taxon>Nectriaceae</taxon>
        <taxon>Fusarium</taxon>
        <taxon>Fusarium oxysporum species complex</taxon>
    </lineage>
</organism>
<dbReference type="InterPro" id="IPR008979">
    <property type="entry name" value="Galactose-bd-like_sf"/>
</dbReference>
<reference evidence="4" key="1">
    <citation type="journal article" date="2012" name="Mol. Plant Microbe Interact.">
        <title>A highly conserved effector in Fusarium oxysporum is required for full virulence on Arabidopsis.</title>
        <authorList>
            <person name="Thatcher L.F."/>
            <person name="Gardiner D.M."/>
            <person name="Kazan K."/>
            <person name="Manners J."/>
        </authorList>
    </citation>
    <scope>NUCLEOTIDE SEQUENCE [LARGE SCALE GENOMIC DNA]</scope>
    <source>
        <strain evidence="4">Fo5176</strain>
    </source>
</reference>
<evidence type="ECO:0000256" key="1">
    <source>
        <dbReference type="ARBA" id="ARBA00022801"/>
    </source>
</evidence>
<accession>F9F2C4</accession>
<dbReference type="SUPFAM" id="SSF49785">
    <property type="entry name" value="Galactose-binding domain-like"/>
    <property type="match status" value="1"/>
</dbReference>
<keyword evidence="1" id="KW-0378">Hydrolase</keyword>
<feature type="domain" description="Xaa-Pro dipeptidyl-peptidase C-terminal" evidence="3">
    <location>
        <begin position="296"/>
        <end position="504"/>
    </location>
</feature>
<dbReference type="STRING" id="660025.F9F2C4"/>
<dbReference type="SUPFAM" id="SSF53474">
    <property type="entry name" value="alpha/beta-Hydrolases"/>
    <property type="match status" value="1"/>
</dbReference>
<dbReference type="InterPro" id="IPR050585">
    <property type="entry name" value="Xaa-Pro_dipeptidyl-ppase/CocE"/>
</dbReference>
<proteinExistence type="predicted"/>
<dbReference type="Gene3D" id="2.60.120.260">
    <property type="entry name" value="Galactose-binding domain-like"/>
    <property type="match status" value="1"/>
</dbReference>
<dbReference type="PANTHER" id="PTHR43056:SF10">
    <property type="entry name" value="COCE_NOND FAMILY, PUTATIVE (AFU_ORTHOLOGUE AFUA_7G00600)-RELATED"/>
    <property type="match status" value="1"/>
</dbReference>
<sequence>MAMKIGGIDVLYKRALPLSDPAANFEGLKPSMQVLPKGFRKTPANREFSSPTIWERDVTVPMRDGIILRADIFRPAGTIAKVPCILVWSPYGKSSQGRLSMAVVQGNAGIPESELSGFQSFEAPDPAEWVPHGYAIANLTWSGWHGVGEGQDGYDTIEFLGTREWCDGKVAMMGNSWLATAQWFIAAERPPHLTCMLPLEGLSDVYRETLCRGGVPYKPFWGFLMTTFFKFQGDEEQEDVISMIEKYPLMNEYWEDKRGKAHLIEVPTYVLANRLRLHGTQEWHDLYQKDSVEDFKRFLDFYMKCIQNGWESTPKVRTRFLRYNQLTKKMPPVENLSFSEWPVPEAQYEKFFLSNDAKLAAKSPPSGATISFLGDVPAIQMGNDPEEVVFEYTFQRKTRLLGTSKAVLYMSCPGHDDFDVFVQLRKAGKDGNVLTHINIPMQDLGVTSEKEVGDINPLKFLGPGGVLRASHRAIDPILSKPHRLHHDHTKEVNFLLGRFPPHCVMASSIIMSLLYGKPAVFFCYPSALVDPSGWNRDRGLHKDNPAIGRGGKARTALEQRGRGKGTSPAAKEVMKKWASVFQDVRSRAVIKWRPTQV</sequence>
<dbReference type="Pfam" id="PF08530">
    <property type="entry name" value="PepX_C"/>
    <property type="match status" value="1"/>
</dbReference>
<feature type="region of interest" description="Disordered" evidence="2">
    <location>
        <begin position="547"/>
        <end position="568"/>
    </location>
</feature>
<evidence type="ECO:0000256" key="2">
    <source>
        <dbReference type="SAM" id="MobiDB-lite"/>
    </source>
</evidence>
<dbReference type="InterPro" id="IPR000383">
    <property type="entry name" value="Xaa-Pro-like_dom"/>
</dbReference>
<dbReference type="InterPro" id="IPR013736">
    <property type="entry name" value="Xaa-Pro_dipept_C"/>
</dbReference>
<dbReference type="GO" id="GO:0008239">
    <property type="term" value="F:dipeptidyl-peptidase activity"/>
    <property type="evidence" value="ECO:0007669"/>
    <property type="project" value="InterPro"/>
</dbReference>
<dbReference type="PANTHER" id="PTHR43056">
    <property type="entry name" value="PEPTIDASE S9 PROLYL OLIGOPEPTIDASE"/>
    <property type="match status" value="1"/>
</dbReference>
<dbReference type="InterPro" id="IPR005674">
    <property type="entry name" value="CocE/Ser_esterase"/>
</dbReference>
<evidence type="ECO:0000313" key="4">
    <source>
        <dbReference type="EMBL" id="EGU88935.1"/>
    </source>
</evidence>
<gene>
    <name evidence="4" type="ORF">FOXB_00548</name>
</gene>
<evidence type="ECO:0000259" key="3">
    <source>
        <dbReference type="SMART" id="SM00939"/>
    </source>
</evidence>